<proteinExistence type="predicted"/>
<feature type="transmembrane region" description="Helical" evidence="1">
    <location>
        <begin position="55"/>
        <end position="73"/>
    </location>
</feature>
<keyword evidence="3" id="KW-1185">Reference proteome</keyword>
<keyword evidence="1" id="KW-1133">Transmembrane helix</keyword>
<accession>A0A2Z5QZ96</accession>
<dbReference type="Proteomes" id="UP000250241">
    <property type="component" value="Chromosome"/>
</dbReference>
<evidence type="ECO:0000313" key="3">
    <source>
        <dbReference type="Proteomes" id="UP000250241"/>
    </source>
</evidence>
<sequence>MHLPVVLVGISLFIIVTNHSFSVHLSGYSVGAAVFAFACTSLMTSVMTRFIGIRWLLGMYAVVNIPALVYLSHLSGGGGASAPPSMRSCVWRWGLRYRRGRC</sequence>
<name>A0A2Z5QZ96_9MICC</name>
<dbReference type="KEGG" id="raj:RA11412_1516"/>
<protein>
    <submittedName>
        <fullName evidence="2">Uncharacterized protein</fullName>
    </submittedName>
</protein>
<organism evidence="2 3">
    <name type="scientific">Rothia aeria</name>
    <dbReference type="NCBI Taxonomy" id="172042"/>
    <lineage>
        <taxon>Bacteria</taxon>
        <taxon>Bacillati</taxon>
        <taxon>Actinomycetota</taxon>
        <taxon>Actinomycetes</taxon>
        <taxon>Micrococcales</taxon>
        <taxon>Micrococcaceae</taxon>
        <taxon>Rothia</taxon>
    </lineage>
</organism>
<keyword evidence="1" id="KW-0472">Membrane</keyword>
<keyword evidence="1" id="KW-0812">Transmembrane</keyword>
<reference evidence="2 3" key="1">
    <citation type="submission" date="2016-10" db="EMBL/GenBank/DDBJ databases">
        <title>Genome sequence of Rothia aeria strain JCM11412.</title>
        <authorList>
            <person name="Nambu T."/>
        </authorList>
    </citation>
    <scope>NUCLEOTIDE SEQUENCE [LARGE SCALE GENOMIC DNA]</scope>
    <source>
        <strain evidence="2 3">JCM 11412</strain>
    </source>
</reference>
<evidence type="ECO:0000256" key="1">
    <source>
        <dbReference type="SAM" id="Phobius"/>
    </source>
</evidence>
<dbReference type="AlphaFoldDB" id="A0A2Z5QZ96"/>
<gene>
    <name evidence="2" type="ORF">RA11412_1516</name>
</gene>
<dbReference type="EMBL" id="AP017895">
    <property type="protein sequence ID" value="BAV87815.1"/>
    <property type="molecule type" value="Genomic_DNA"/>
</dbReference>
<evidence type="ECO:0000313" key="2">
    <source>
        <dbReference type="EMBL" id="BAV87815.1"/>
    </source>
</evidence>